<dbReference type="Pfam" id="PF10988">
    <property type="entry name" value="DUF2807"/>
    <property type="match status" value="1"/>
</dbReference>
<evidence type="ECO:0000313" key="2">
    <source>
        <dbReference type="EMBL" id="MBB5286211.1"/>
    </source>
</evidence>
<name>A0A840TQS4_9BACT</name>
<protein>
    <recommendedName>
        <fullName evidence="1">Putative auto-transporter adhesin head GIN domain-containing protein</fullName>
    </recommendedName>
</protein>
<sequence>MKKIHPIVVLRLFVVGLLLSMQSCIYINSGDNAIPPRGVSTRDFNVTNFDQLEMGDAFRIHVRQGNTFRLSATGELNDLDDLDVFTERNGNLVIRYRNSWRNRRQRMDIDVTLPALRGVNFSGATESTIEGFENARVLDVRLSGASKASFTGSAEQLNMDLSGASELTLRGDGKYLDGNLTGASQLLGFDYRVEESDLGLSGASRARVWVTRFLKVDASGASNVRYKGSPSIEQRLSGGSSISRD</sequence>
<organism evidence="2 3">
    <name type="scientific">Rhabdobacter roseus</name>
    <dbReference type="NCBI Taxonomy" id="1655419"/>
    <lineage>
        <taxon>Bacteria</taxon>
        <taxon>Pseudomonadati</taxon>
        <taxon>Bacteroidota</taxon>
        <taxon>Cytophagia</taxon>
        <taxon>Cytophagales</taxon>
        <taxon>Cytophagaceae</taxon>
        <taxon>Rhabdobacter</taxon>
    </lineage>
</organism>
<evidence type="ECO:0000259" key="1">
    <source>
        <dbReference type="Pfam" id="PF10988"/>
    </source>
</evidence>
<evidence type="ECO:0000313" key="3">
    <source>
        <dbReference type="Proteomes" id="UP000557307"/>
    </source>
</evidence>
<dbReference type="InterPro" id="IPR021255">
    <property type="entry name" value="DUF2807"/>
</dbReference>
<dbReference type="PROSITE" id="PS51257">
    <property type="entry name" value="PROKAR_LIPOPROTEIN"/>
    <property type="match status" value="1"/>
</dbReference>
<proteinExistence type="predicted"/>
<dbReference type="EMBL" id="JACHGF010000008">
    <property type="protein sequence ID" value="MBB5286211.1"/>
    <property type="molecule type" value="Genomic_DNA"/>
</dbReference>
<dbReference type="RefSeq" id="WP_246440575.1">
    <property type="nucleotide sequence ID" value="NZ_JACHGF010000008.1"/>
</dbReference>
<keyword evidence="3" id="KW-1185">Reference proteome</keyword>
<dbReference type="Proteomes" id="UP000557307">
    <property type="component" value="Unassembled WGS sequence"/>
</dbReference>
<gene>
    <name evidence="2" type="ORF">HNQ92_004371</name>
</gene>
<comment type="caution">
    <text evidence="2">The sequence shown here is derived from an EMBL/GenBank/DDBJ whole genome shotgun (WGS) entry which is preliminary data.</text>
</comment>
<dbReference type="Gene3D" id="2.160.20.120">
    <property type="match status" value="1"/>
</dbReference>
<dbReference type="AlphaFoldDB" id="A0A840TQS4"/>
<feature type="domain" description="Putative auto-transporter adhesin head GIN" evidence="1">
    <location>
        <begin position="48"/>
        <end position="230"/>
    </location>
</feature>
<accession>A0A840TQS4</accession>
<reference evidence="2 3" key="1">
    <citation type="submission" date="2020-08" db="EMBL/GenBank/DDBJ databases">
        <title>Genomic Encyclopedia of Type Strains, Phase IV (KMG-IV): sequencing the most valuable type-strain genomes for metagenomic binning, comparative biology and taxonomic classification.</title>
        <authorList>
            <person name="Goeker M."/>
        </authorList>
    </citation>
    <scope>NUCLEOTIDE SEQUENCE [LARGE SCALE GENOMIC DNA]</scope>
    <source>
        <strain evidence="2 3">DSM 105074</strain>
    </source>
</reference>